<dbReference type="GO" id="GO:0016020">
    <property type="term" value="C:membrane"/>
    <property type="evidence" value="ECO:0007669"/>
    <property type="project" value="UniProtKB-SubCell"/>
</dbReference>
<dbReference type="InterPro" id="IPR051165">
    <property type="entry name" value="Multifunctional_ANK_Repeat"/>
</dbReference>
<dbReference type="Gene3D" id="1.25.40.20">
    <property type="entry name" value="Ankyrin repeat-containing domain"/>
    <property type="match status" value="2"/>
</dbReference>
<dbReference type="GO" id="GO:0046873">
    <property type="term" value="F:metal ion transmembrane transporter activity"/>
    <property type="evidence" value="ECO:0007669"/>
    <property type="project" value="InterPro"/>
</dbReference>
<protein>
    <submittedName>
        <fullName evidence="9">Uncharacterized protein</fullName>
    </submittedName>
</protein>
<keyword evidence="5 7" id="KW-0040">ANK repeat</keyword>
<comment type="caution">
    <text evidence="9">The sequence shown here is derived from an EMBL/GenBank/DDBJ whole genome shotgun (WGS) entry which is preliminary data.</text>
</comment>
<dbReference type="Gene3D" id="1.20.58.340">
    <property type="entry name" value="Magnesium transport protein CorA, transmembrane region"/>
    <property type="match status" value="1"/>
</dbReference>
<evidence type="ECO:0000256" key="1">
    <source>
        <dbReference type="ARBA" id="ARBA00004141"/>
    </source>
</evidence>
<dbReference type="PRINTS" id="PR01415">
    <property type="entry name" value="ANKYRIN"/>
</dbReference>
<feature type="repeat" description="ANK" evidence="7">
    <location>
        <begin position="123"/>
        <end position="156"/>
    </location>
</feature>
<dbReference type="PROSITE" id="PS50297">
    <property type="entry name" value="ANK_REP_REGION"/>
    <property type="match status" value="3"/>
</dbReference>
<dbReference type="STRING" id="109264.A0A1F8ABR9"/>
<feature type="transmembrane region" description="Helical" evidence="8">
    <location>
        <begin position="715"/>
        <end position="733"/>
    </location>
</feature>
<dbReference type="Pfam" id="PF12796">
    <property type="entry name" value="Ank_2"/>
    <property type="match status" value="2"/>
</dbReference>
<evidence type="ECO:0000256" key="4">
    <source>
        <dbReference type="ARBA" id="ARBA00022989"/>
    </source>
</evidence>
<dbReference type="Pfam" id="PF00023">
    <property type="entry name" value="Ank"/>
    <property type="match status" value="1"/>
</dbReference>
<dbReference type="InterPro" id="IPR036770">
    <property type="entry name" value="Ankyrin_rpt-contain_sf"/>
</dbReference>
<keyword evidence="10" id="KW-1185">Reference proteome</keyword>
<dbReference type="InterPro" id="IPR002523">
    <property type="entry name" value="MgTranspt_CorA/ZnTranspt_ZntB"/>
</dbReference>
<feature type="transmembrane region" description="Helical" evidence="8">
    <location>
        <begin position="745"/>
        <end position="765"/>
    </location>
</feature>
<accession>A0A1F8ABR9</accession>
<keyword evidence="2 8" id="KW-0812">Transmembrane</keyword>
<dbReference type="EMBL" id="LYCR01000010">
    <property type="protein sequence ID" value="OGM49180.1"/>
    <property type="molecule type" value="Genomic_DNA"/>
</dbReference>
<keyword evidence="3" id="KW-0677">Repeat</keyword>
<evidence type="ECO:0000313" key="10">
    <source>
        <dbReference type="Proteomes" id="UP000179179"/>
    </source>
</evidence>
<feature type="repeat" description="ANK" evidence="7">
    <location>
        <begin position="157"/>
        <end position="189"/>
    </location>
</feature>
<keyword evidence="4 8" id="KW-1133">Transmembrane helix</keyword>
<name>A0A1F8ABR9_9EURO</name>
<dbReference type="OrthoDB" id="194358at2759"/>
<dbReference type="PANTHER" id="PTHR24123">
    <property type="entry name" value="ANKYRIN REPEAT-CONTAINING"/>
    <property type="match status" value="1"/>
</dbReference>
<evidence type="ECO:0000256" key="8">
    <source>
        <dbReference type="SAM" id="Phobius"/>
    </source>
</evidence>
<reference evidence="9 10" key="1">
    <citation type="journal article" date="2016" name="Genome Biol. Evol.">
        <title>Draft genome sequence of an aflatoxigenic Aspergillus species, A. bombycis.</title>
        <authorList>
            <person name="Moore G.G."/>
            <person name="Mack B.M."/>
            <person name="Beltz S.B."/>
            <person name="Gilbert M.K."/>
        </authorList>
    </citation>
    <scope>NUCLEOTIDE SEQUENCE [LARGE SCALE GENOMIC DNA]</scope>
    <source>
        <strain evidence="10">NRRL 26010</strain>
    </source>
</reference>
<sequence>MHNVANTTRQSLDELRIVEIMQAIERGQIDAAQSLLNGVSPNIQDRTGRTVFSRTVSFIAKQDLPNRLNADVLFELLIARGADPDLGDHTGEAPLHWAAKAGDHEMVCLLLQKGAQSDLADKWGRTPLSRAAERGHNPVVERLLVDGRADSNSRDRRGRTPLSWAAENSHLHIVETLVDRGADVEIRDNEGQIPLWWFLNNTDRGTDDRETENEPVDFQRWCSILGPKGNIEPVTKKRRTFLAWACERGDRRLVQELLRTTWTDPNSIDRHRKTPLIYALEWKHYEIADMLMSGVDPETRKKDCVSLHLLIREGRARLLKLFLERYTSNLKKEDTYSAIPLMRMALQQSDRPTVRLLLDYKASTQGLKSSDWFGPCSTLSAAEPLVGLNKANWDGYSSIPVMEMTIQERDRTAVATLLGKRARILELEDDDDDFAQYSSNIQQSFAVDIMTLKDGRQDVEWISEDTFDQKMRKMAKSPDESHLILFRENQPWNTYCQMDNLPNELKFSLGNRSPCRTFSLSIITRFQHMKAAQDSPEDHGGEHYRVRTIEWSVLEAPPKTIHYFSNLPFGWTPQSDLEFIGLFMQTWKDDWISFCRDERRHLGHLRSYQLAAAGKDDFLIDAIAGNMQRWTQMQWMLEDQLNQAREFVAQYQAFTESRQLSEHMGKIITTFEHDVSSQIDKMEQGIRDLLQVEFAWVSINEAHRSTSLAASMKRLSWITFIFLPLMFASSLLGMNVDILKDDPSWWWFLIIGGSLTFLTVVSWVGTRFTRFETWLEHILWPQPKRKQYSFDHNMRPLSRPLPP</sequence>
<proteinExistence type="predicted"/>
<evidence type="ECO:0000256" key="7">
    <source>
        <dbReference type="PROSITE-ProRule" id="PRU00023"/>
    </source>
</evidence>
<gene>
    <name evidence="9" type="ORF">ABOM_004138</name>
</gene>
<dbReference type="SUPFAM" id="SSF144083">
    <property type="entry name" value="Magnesium transport protein CorA, transmembrane region"/>
    <property type="match status" value="1"/>
</dbReference>
<dbReference type="InterPro" id="IPR045863">
    <property type="entry name" value="CorA_TM1_TM2"/>
</dbReference>
<dbReference type="Pfam" id="PF01544">
    <property type="entry name" value="CorA"/>
    <property type="match status" value="1"/>
</dbReference>
<dbReference type="InterPro" id="IPR002110">
    <property type="entry name" value="Ankyrin_rpt"/>
</dbReference>
<organism evidence="9 10">
    <name type="scientific">Aspergillus bombycis</name>
    <dbReference type="NCBI Taxonomy" id="109264"/>
    <lineage>
        <taxon>Eukaryota</taxon>
        <taxon>Fungi</taxon>
        <taxon>Dikarya</taxon>
        <taxon>Ascomycota</taxon>
        <taxon>Pezizomycotina</taxon>
        <taxon>Eurotiomycetes</taxon>
        <taxon>Eurotiomycetidae</taxon>
        <taxon>Eurotiales</taxon>
        <taxon>Aspergillaceae</taxon>
        <taxon>Aspergillus</taxon>
    </lineage>
</organism>
<feature type="repeat" description="ANK" evidence="7">
    <location>
        <begin position="90"/>
        <end position="122"/>
    </location>
</feature>
<evidence type="ECO:0000313" key="9">
    <source>
        <dbReference type="EMBL" id="OGM49180.1"/>
    </source>
</evidence>
<dbReference type="Proteomes" id="UP000179179">
    <property type="component" value="Unassembled WGS sequence"/>
</dbReference>
<dbReference type="RefSeq" id="XP_022392897.1">
    <property type="nucleotide sequence ID" value="XM_022531268.1"/>
</dbReference>
<evidence type="ECO:0000256" key="5">
    <source>
        <dbReference type="ARBA" id="ARBA00023043"/>
    </source>
</evidence>
<dbReference type="SUPFAM" id="SSF48403">
    <property type="entry name" value="Ankyrin repeat"/>
    <property type="match status" value="1"/>
</dbReference>
<dbReference type="PANTHER" id="PTHR24123:SF33">
    <property type="entry name" value="PROTEIN HOS4"/>
    <property type="match status" value="1"/>
</dbReference>
<dbReference type="AlphaFoldDB" id="A0A1F8ABR9"/>
<dbReference type="PROSITE" id="PS50088">
    <property type="entry name" value="ANK_REPEAT"/>
    <property type="match status" value="3"/>
</dbReference>
<keyword evidence="6 8" id="KW-0472">Membrane</keyword>
<evidence type="ECO:0000256" key="3">
    <source>
        <dbReference type="ARBA" id="ARBA00022737"/>
    </source>
</evidence>
<comment type="subcellular location">
    <subcellularLocation>
        <location evidence="1">Membrane</location>
        <topology evidence="1">Multi-pass membrane protein</topology>
    </subcellularLocation>
</comment>
<dbReference type="SMART" id="SM00248">
    <property type="entry name" value="ANK"/>
    <property type="match status" value="7"/>
</dbReference>
<dbReference type="GeneID" id="34447528"/>
<evidence type="ECO:0000256" key="2">
    <source>
        <dbReference type="ARBA" id="ARBA00022692"/>
    </source>
</evidence>
<evidence type="ECO:0000256" key="6">
    <source>
        <dbReference type="ARBA" id="ARBA00023136"/>
    </source>
</evidence>